<proteinExistence type="predicted"/>
<evidence type="ECO:0000313" key="1">
    <source>
        <dbReference type="EMBL" id="KKL15687.1"/>
    </source>
</evidence>
<feature type="non-terminal residue" evidence="1">
    <location>
        <position position="32"/>
    </location>
</feature>
<organism evidence="1">
    <name type="scientific">marine sediment metagenome</name>
    <dbReference type="NCBI Taxonomy" id="412755"/>
    <lineage>
        <taxon>unclassified sequences</taxon>
        <taxon>metagenomes</taxon>
        <taxon>ecological metagenomes</taxon>
    </lineage>
</organism>
<dbReference type="AlphaFoldDB" id="A0A0F9BP86"/>
<accession>A0A0F9BP86</accession>
<reference evidence="1" key="1">
    <citation type="journal article" date="2015" name="Nature">
        <title>Complex archaea that bridge the gap between prokaryotes and eukaryotes.</title>
        <authorList>
            <person name="Spang A."/>
            <person name="Saw J.H."/>
            <person name="Jorgensen S.L."/>
            <person name="Zaremba-Niedzwiedzka K."/>
            <person name="Martijn J."/>
            <person name="Lind A.E."/>
            <person name="van Eijk R."/>
            <person name="Schleper C."/>
            <person name="Guy L."/>
            <person name="Ettema T.J."/>
        </authorList>
    </citation>
    <scope>NUCLEOTIDE SEQUENCE</scope>
</reference>
<sequence>MDRAGGMSGPLKNGKHEKFAQLLAEGVGIGQA</sequence>
<gene>
    <name evidence="1" type="ORF">LCGC14_2503150</name>
</gene>
<protein>
    <submittedName>
        <fullName evidence="1">Uncharacterized protein</fullName>
    </submittedName>
</protein>
<dbReference type="EMBL" id="LAZR01039967">
    <property type="protein sequence ID" value="KKL15687.1"/>
    <property type="molecule type" value="Genomic_DNA"/>
</dbReference>
<comment type="caution">
    <text evidence="1">The sequence shown here is derived from an EMBL/GenBank/DDBJ whole genome shotgun (WGS) entry which is preliminary data.</text>
</comment>
<name>A0A0F9BP86_9ZZZZ</name>